<dbReference type="PATRIC" id="fig|33934.7.peg.805"/>
<organism evidence="2 3">
    <name type="scientific">Anoxybacillus flavithermus</name>
    <dbReference type="NCBI Taxonomy" id="33934"/>
    <lineage>
        <taxon>Bacteria</taxon>
        <taxon>Bacillati</taxon>
        <taxon>Bacillota</taxon>
        <taxon>Bacilli</taxon>
        <taxon>Bacillales</taxon>
        <taxon>Anoxybacillaceae</taxon>
        <taxon>Anoxybacillus</taxon>
    </lineage>
</organism>
<sequence length="66" mass="7798">MKWIKTYERWVYVGLIVIGATIWIIQQQEDPLVQPLSLEQVERTTSRGTSLRCCRCERSRQTSRSI</sequence>
<dbReference type="Proteomes" id="UP000078336">
    <property type="component" value="Unassembled WGS sequence"/>
</dbReference>
<dbReference type="AlphaFoldDB" id="A0A178TFR2"/>
<name>A0A178TFR2_9BACL</name>
<keyword evidence="1" id="KW-0812">Transmembrane</keyword>
<proteinExistence type="predicted"/>
<protein>
    <submittedName>
        <fullName evidence="2">Late competence protein ComEA DNA receptor</fullName>
    </submittedName>
</protein>
<feature type="transmembrane region" description="Helical" evidence="1">
    <location>
        <begin position="7"/>
        <end position="25"/>
    </location>
</feature>
<keyword evidence="2" id="KW-0675">Receptor</keyword>
<comment type="caution">
    <text evidence="2">The sequence shown here is derived from an EMBL/GenBank/DDBJ whole genome shotgun (WGS) entry which is preliminary data.</text>
</comment>
<keyword evidence="3" id="KW-1185">Reference proteome</keyword>
<accession>A0A178TFR2</accession>
<gene>
    <name evidence="2" type="ORF">TAF16_1170</name>
</gene>
<keyword evidence="1" id="KW-1133">Transmembrane helix</keyword>
<keyword evidence="1" id="KW-0472">Membrane</keyword>
<evidence type="ECO:0000313" key="2">
    <source>
        <dbReference type="EMBL" id="OAO80263.1"/>
    </source>
</evidence>
<dbReference type="EMBL" id="LUCQ01000073">
    <property type="protein sequence ID" value="OAO80263.1"/>
    <property type="molecule type" value="Genomic_DNA"/>
</dbReference>
<evidence type="ECO:0000256" key="1">
    <source>
        <dbReference type="SAM" id="Phobius"/>
    </source>
</evidence>
<evidence type="ECO:0000313" key="3">
    <source>
        <dbReference type="Proteomes" id="UP000078336"/>
    </source>
</evidence>
<reference evidence="2 3" key="1">
    <citation type="submission" date="2016-03" db="EMBL/GenBank/DDBJ databases">
        <title>Spore heat resistance.</title>
        <authorList>
            <person name="Boekhorst J."/>
            <person name="Berendsen E.M."/>
            <person name="Wells-Bennik M.H."/>
            <person name="Kuipers O.P."/>
        </authorList>
    </citation>
    <scope>NUCLEOTIDE SEQUENCE [LARGE SCALE GENOMIC DNA]</scope>
    <source>
        <strain evidence="2 3">AF16</strain>
    </source>
</reference>